<organism evidence="2 3">
    <name type="scientific">Bacillus pacificus</name>
    <dbReference type="NCBI Taxonomy" id="2026187"/>
    <lineage>
        <taxon>Bacteria</taxon>
        <taxon>Bacillati</taxon>
        <taxon>Bacillota</taxon>
        <taxon>Bacilli</taxon>
        <taxon>Bacillales</taxon>
        <taxon>Bacillaceae</taxon>
        <taxon>Bacillus</taxon>
        <taxon>Bacillus cereus group</taxon>
    </lineage>
</organism>
<dbReference type="Pfam" id="PF14181">
    <property type="entry name" value="YqfQ"/>
    <property type="match status" value="1"/>
</dbReference>
<dbReference type="AlphaFoldDB" id="A0A1Y5ZH80"/>
<gene>
    <name evidence="2" type="ORF">BACERE00191_02204</name>
</gene>
<dbReference type="InterPro" id="IPR025571">
    <property type="entry name" value="YqfQ"/>
</dbReference>
<evidence type="ECO:0000313" key="2">
    <source>
        <dbReference type="EMBL" id="SMD96780.1"/>
    </source>
</evidence>
<name>A0A1Y5ZH80_9BACI</name>
<accession>A0A3P1C5X7</accession>
<proteinExistence type="predicted"/>
<reference evidence="3" key="1">
    <citation type="submission" date="2017-04" db="EMBL/GenBank/DDBJ databases">
        <authorList>
            <person name="Criscuolo A."/>
        </authorList>
    </citation>
    <scope>NUCLEOTIDE SEQUENCE [LARGE SCALE GENOMIC DNA]</scope>
</reference>
<evidence type="ECO:0000313" key="3">
    <source>
        <dbReference type="Proteomes" id="UP000194499"/>
    </source>
</evidence>
<dbReference type="EMBL" id="FWZB01000036">
    <property type="protein sequence ID" value="SMD96780.1"/>
    <property type="molecule type" value="Genomic_DNA"/>
</dbReference>
<accession>A0A1Y5ZH80</accession>
<dbReference type="Proteomes" id="UP000194499">
    <property type="component" value="Unassembled WGS sequence"/>
</dbReference>
<dbReference type="RefSeq" id="WP_000484144.1">
    <property type="nucleotide sequence ID" value="NZ_CP142003.1"/>
</dbReference>
<sequence>MFPKSPMRQMYPNPGQQPYTPYPIPQLPPMAQKKKGFLAKLFKKHDPTEPYMQMVPPYRQIEGPPMMHQQPPPQYRQQYQQQYQHQYPQQYQPYMQQHPEQMIPPQMYESNDTRGGAATTATSSSGIGSFFSNLISNPTTMINNIEKVSQVVQSVSPVVEQYGPIMRNLPSIVKILTSGKSTEENPTEDQTEDVTEKVEVATPHPPSKKRKKMVIEPVIEKEVREEPVQKIATKPKLYV</sequence>
<evidence type="ECO:0008006" key="4">
    <source>
        <dbReference type="Google" id="ProtNLM"/>
    </source>
</evidence>
<evidence type="ECO:0000256" key="1">
    <source>
        <dbReference type="SAM" id="MobiDB-lite"/>
    </source>
</evidence>
<feature type="region of interest" description="Disordered" evidence="1">
    <location>
        <begin position="178"/>
        <end position="213"/>
    </location>
</feature>
<protein>
    <recommendedName>
        <fullName evidence="4">VrrA protein</fullName>
    </recommendedName>
</protein>